<protein>
    <submittedName>
        <fullName evidence="1">Uncharacterized protein</fullName>
    </submittedName>
</protein>
<organism evidence="1 2">
    <name type="scientific">Kingdonia uniflora</name>
    <dbReference type="NCBI Taxonomy" id="39325"/>
    <lineage>
        <taxon>Eukaryota</taxon>
        <taxon>Viridiplantae</taxon>
        <taxon>Streptophyta</taxon>
        <taxon>Embryophyta</taxon>
        <taxon>Tracheophyta</taxon>
        <taxon>Spermatophyta</taxon>
        <taxon>Magnoliopsida</taxon>
        <taxon>Ranunculales</taxon>
        <taxon>Circaeasteraceae</taxon>
        <taxon>Kingdonia</taxon>
    </lineage>
</organism>
<feature type="non-terminal residue" evidence="1">
    <location>
        <position position="1"/>
    </location>
</feature>
<evidence type="ECO:0000313" key="1">
    <source>
        <dbReference type="EMBL" id="KAF6141274.1"/>
    </source>
</evidence>
<sequence length="256" mass="29022">MSLGYLPKTPRTLFLIFVLRVKGYPPPKILVQVKGCPPPKRGDLCVITYFLNLILNLNTCYPETNGRGLDPHRFGALADDDNVPQSNKSFKTLRTDVLPSNEPSIHQSNVHISNEPVLTNIPQSNKLFQTIPTDVPISNEPCISQSNIHLSNEPSLTNVLLSIKPETIIRQTEPSGKLTKFVICELNFSLSHSPNRYGVAYTNHVESWNNVILKVRDLPIHVFIEKLRRICSKISYMYREEAEKNQARLTPWATDH</sequence>
<proteinExistence type="predicted"/>
<evidence type="ECO:0000313" key="2">
    <source>
        <dbReference type="Proteomes" id="UP000541444"/>
    </source>
</evidence>
<keyword evidence="2" id="KW-1185">Reference proteome</keyword>
<dbReference type="Proteomes" id="UP000541444">
    <property type="component" value="Unassembled WGS sequence"/>
</dbReference>
<reference evidence="1 2" key="1">
    <citation type="journal article" date="2020" name="IScience">
        <title>Genome Sequencing of the Endangered Kingdonia uniflora (Circaeasteraceae, Ranunculales) Reveals Potential Mechanisms of Evolutionary Specialization.</title>
        <authorList>
            <person name="Sun Y."/>
            <person name="Deng T."/>
            <person name="Zhang A."/>
            <person name="Moore M.J."/>
            <person name="Landis J.B."/>
            <person name="Lin N."/>
            <person name="Zhang H."/>
            <person name="Zhang X."/>
            <person name="Huang J."/>
            <person name="Zhang X."/>
            <person name="Sun H."/>
            <person name="Wang H."/>
        </authorList>
    </citation>
    <scope>NUCLEOTIDE SEQUENCE [LARGE SCALE GENOMIC DNA]</scope>
    <source>
        <strain evidence="1">TB1705</strain>
        <tissue evidence="1">Leaf</tissue>
    </source>
</reference>
<comment type="caution">
    <text evidence="1">The sequence shown here is derived from an EMBL/GenBank/DDBJ whole genome shotgun (WGS) entry which is preliminary data.</text>
</comment>
<name>A0A7J7LFH8_9MAGN</name>
<dbReference type="AlphaFoldDB" id="A0A7J7LFH8"/>
<accession>A0A7J7LFH8</accession>
<dbReference type="EMBL" id="JACGCM010002329">
    <property type="protein sequence ID" value="KAF6141274.1"/>
    <property type="molecule type" value="Genomic_DNA"/>
</dbReference>
<gene>
    <name evidence="1" type="ORF">GIB67_024358</name>
</gene>